<evidence type="ECO:0000313" key="4">
    <source>
        <dbReference type="Proteomes" id="UP001195724"/>
    </source>
</evidence>
<dbReference type="RefSeq" id="WP_204841076.1">
    <property type="nucleotide sequence ID" value="NZ_JAFBCL010000001.1"/>
</dbReference>
<name>A0A8T8I0S7_9PSEU</name>
<accession>A0A8T8I0S7</accession>
<dbReference type="Proteomes" id="UP001195724">
    <property type="component" value="Unassembled WGS sequence"/>
</dbReference>
<dbReference type="EMBL" id="CP072788">
    <property type="protein sequence ID" value="QTR04277.1"/>
    <property type="molecule type" value="Genomic_DNA"/>
</dbReference>
<dbReference type="EMBL" id="JAFBCL010000001">
    <property type="protein sequence ID" value="MBM7810054.1"/>
    <property type="molecule type" value="Genomic_DNA"/>
</dbReference>
<reference evidence="2" key="2">
    <citation type="submission" date="2021-04" db="EMBL/GenBank/DDBJ databases">
        <title>Saccharothrix algeriensis WGS.</title>
        <authorList>
            <person name="Stuskova K."/>
            <person name="Hakalova E."/>
            <person name="Tebbal A.B."/>
            <person name="Eichmeier A."/>
        </authorList>
    </citation>
    <scope>NUCLEOTIDE SEQUENCE</scope>
    <source>
        <strain evidence="2">NRRL B-24137</strain>
    </source>
</reference>
<proteinExistence type="predicted"/>
<evidence type="ECO:0000313" key="3">
    <source>
        <dbReference type="Proteomes" id="UP000671828"/>
    </source>
</evidence>
<protein>
    <submittedName>
        <fullName evidence="2">Uncharacterized protein</fullName>
    </submittedName>
</protein>
<evidence type="ECO:0000313" key="1">
    <source>
        <dbReference type="EMBL" id="MBM7810054.1"/>
    </source>
</evidence>
<evidence type="ECO:0000313" key="2">
    <source>
        <dbReference type="EMBL" id="QTR04277.1"/>
    </source>
</evidence>
<gene>
    <name evidence="2" type="ORF">J7S33_04890</name>
    <name evidence="1" type="ORF">JOE68_000919</name>
</gene>
<dbReference type="AlphaFoldDB" id="A0A8T8I0S7"/>
<dbReference type="Proteomes" id="UP000671828">
    <property type="component" value="Chromosome"/>
</dbReference>
<reference evidence="1 4" key="1">
    <citation type="submission" date="2021-01" db="EMBL/GenBank/DDBJ databases">
        <title>Sequencing the genomes of 1000 actinobacteria strains.</title>
        <authorList>
            <person name="Klenk H.-P."/>
        </authorList>
    </citation>
    <scope>NUCLEOTIDE SEQUENCE [LARGE SCALE GENOMIC DNA]</scope>
    <source>
        <strain evidence="1 4">DSM 44581</strain>
    </source>
</reference>
<sequence>MARRFQQLSVIESTGRQSAYRLLERLEEVTEQTLEQWAAERLLAGGYARGLYVAERGRVADDWPEEEFDADVEIVSDGLGTVKVV</sequence>
<keyword evidence="4" id="KW-1185">Reference proteome</keyword>
<organism evidence="2 3">
    <name type="scientific">Saccharothrix algeriensis</name>
    <dbReference type="NCBI Taxonomy" id="173560"/>
    <lineage>
        <taxon>Bacteria</taxon>
        <taxon>Bacillati</taxon>
        <taxon>Actinomycetota</taxon>
        <taxon>Actinomycetes</taxon>
        <taxon>Pseudonocardiales</taxon>
        <taxon>Pseudonocardiaceae</taxon>
        <taxon>Saccharothrix</taxon>
    </lineage>
</organism>